<dbReference type="Gene3D" id="3.90.1030.10">
    <property type="entry name" value="Ribosomal protein L17"/>
    <property type="match status" value="1"/>
</dbReference>
<dbReference type="EMBL" id="PFGP01000112">
    <property type="protein sequence ID" value="PIW66121.1"/>
    <property type="molecule type" value="Genomic_DNA"/>
</dbReference>
<name>A0A2J0LE36_9BACT</name>
<dbReference type="AlphaFoldDB" id="A0A2J0LE36"/>
<dbReference type="PANTHER" id="PTHR14413:SF16">
    <property type="entry name" value="LARGE RIBOSOMAL SUBUNIT PROTEIN BL17M"/>
    <property type="match status" value="1"/>
</dbReference>
<dbReference type="GO" id="GO:0022625">
    <property type="term" value="C:cytosolic large ribosomal subunit"/>
    <property type="evidence" value="ECO:0007669"/>
    <property type="project" value="TreeGrafter"/>
</dbReference>
<feature type="non-terminal residue" evidence="6">
    <location>
        <position position="1"/>
    </location>
</feature>
<feature type="region of interest" description="Disordered" evidence="5">
    <location>
        <begin position="51"/>
        <end position="93"/>
    </location>
</feature>
<evidence type="ECO:0000313" key="6">
    <source>
        <dbReference type="EMBL" id="PIW66121.1"/>
    </source>
</evidence>
<keyword evidence="2" id="KW-0689">Ribosomal protein</keyword>
<dbReference type="SUPFAM" id="SSF64263">
    <property type="entry name" value="Prokaryotic ribosomal protein L17"/>
    <property type="match status" value="1"/>
</dbReference>
<dbReference type="InterPro" id="IPR036373">
    <property type="entry name" value="Ribosomal_bL17_sf"/>
</dbReference>
<protein>
    <recommendedName>
        <fullName evidence="4">50S ribosomal protein L17</fullName>
    </recommendedName>
</protein>
<proteinExistence type="inferred from homology"/>
<evidence type="ECO:0000256" key="1">
    <source>
        <dbReference type="ARBA" id="ARBA00008777"/>
    </source>
</evidence>
<gene>
    <name evidence="6" type="ORF">COW11_04960</name>
</gene>
<dbReference type="PANTHER" id="PTHR14413">
    <property type="entry name" value="RIBOSOMAL PROTEIN L17"/>
    <property type="match status" value="1"/>
</dbReference>
<reference evidence="6 7" key="1">
    <citation type="submission" date="2017-09" db="EMBL/GenBank/DDBJ databases">
        <title>Depth-based differentiation of microbial function through sediment-hosted aquifers and enrichment of novel symbionts in the deep terrestrial subsurface.</title>
        <authorList>
            <person name="Probst A.J."/>
            <person name="Ladd B."/>
            <person name="Jarett J.K."/>
            <person name="Geller-Mcgrath D.E."/>
            <person name="Sieber C.M."/>
            <person name="Emerson J.B."/>
            <person name="Anantharaman K."/>
            <person name="Thomas B.C."/>
            <person name="Malmstrom R."/>
            <person name="Stieglmeier M."/>
            <person name="Klingl A."/>
            <person name="Woyke T."/>
            <person name="Ryan C.M."/>
            <person name="Banfield J.F."/>
        </authorList>
    </citation>
    <scope>NUCLEOTIDE SEQUENCE [LARGE SCALE GENOMIC DNA]</scope>
    <source>
        <strain evidence="6">CG12_big_fil_rev_8_21_14_0_65_43_15</strain>
    </source>
</reference>
<evidence type="ECO:0000256" key="3">
    <source>
        <dbReference type="ARBA" id="ARBA00023274"/>
    </source>
</evidence>
<comment type="similarity">
    <text evidence="1">Belongs to the bacterial ribosomal protein bL17 family.</text>
</comment>
<sequence>DIVGIVFKDLAPLFSKRPGGYTRVMRMRIRPGDGAQMAILEWTEKKEVVVPDKKKAKKEPVKQEPKQQVKEAKPEVKTEEKKHEIHKPKVEEQKQKGFLGGIRKIFGNKRDK</sequence>
<organism evidence="6 7">
    <name type="scientific">Candidatus Taenaricola geysiri</name>
    <dbReference type="NCBI Taxonomy" id="1974752"/>
    <lineage>
        <taxon>Bacteria</taxon>
        <taxon>Pseudomonadati</taxon>
        <taxon>Candidatus Omnitrophota</taxon>
        <taxon>Candidatus Taenaricola</taxon>
    </lineage>
</organism>
<evidence type="ECO:0000256" key="5">
    <source>
        <dbReference type="SAM" id="MobiDB-lite"/>
    </source>
</evidence>
<keyword evidence="3" id="KW-0687">Ribonucleoprotein</keyword>
<dbReference type="GO" id="GO:0006412">
    <property type="term" value="P:translation"/>
    <property type="evidence" value="ECO:0007669"/>
    <property type="project" value="InterPro"/>
</dbReference>
<dbReference type="InterPro" id="IPR000456">
    <property type="entry name" value="Ribosomal_bL17"/>
</dbReference>
<dbReference type="Pfam" id="PF01196">
    <property type="entry name" value="Ribosomal_L17"/>
    <property type="match status" value="1"/>
</dbReference>
<evidence type="ECO:0000313" key="7">
    <source>
        <dbReference type="Proteomes" id="UP000231267"/>
    </source>
</evidence>
<evidence type="ECO:0000256" key="4">
    <source>
        <dbReference type="ARBA" id="ARBA00035494"/>
    </source>
</evidence>
<dbReference type="GO" id="GO:0003735">
    <property type="term" value="F:structural constituent of ribosome"/>
    <property type="evidence" value="ECO:0007669"/>
    <property type="project" value="InterPro"/>
</dbReference>
<comment type="caution">
    <text evidence="6">The sequence shown here is derived from an EMBL/GenBank/DDBJ whole genome shotgun (WGS) entry which is preliminary data.</text>
</comment>
<dbReference type="Proteomes" id="UP000231267">
    <property type="component" value="Unassembled WGS sequence"/>
</dbReference>
<accession>A0A2J0LE36</accession>
<evidence type="ECO:0000256" key="2">
    <source>
        <dbReference type="ARBA" id="ARBA00022980"/>
    </source>
</evidence>